<evidence type="ECO:0000259" key="5">
    <source>
        <dbReference type="PROSITE" id="PS50887"/>
    </source>
</evidence>
<evidence type="ECO:0000256" key="3">
    <source>
        <dbReference type="ARBA" id="ARBA00034247"/>
    </source>
</evidence>
<evidence type="ECO:0000256" key="4">
    <source>
        <dbReference type="SAM" id="Coils"/>
    </source>
</evidence>
<comment type="caution">
    <text evidence="6">The sequence shown here is derived from an EMBL/GenBank/DDBJ whole genome shotgun (WGS) entry which is preliminary data.</text>
</comment>
<dbReference type="Proteomes" id="UP000235015">
    <property type="component" value="Unassembled WGS sequence"/>
</dbReference>
<name>A0A2N6CZP1_9GAMM</name>
<accession>A0A2N6CZP1</accession>
<dbReference type="EC" id="2.7.7.65" evidence="2"/>
<dbReference type="Pfam" id="PF00990">
    <property type="entry name" value="GGDEF"/>
    <property type="match status" value="1"/>
</dbReference>
<keyword evidence="4" id="KW-0175">Coiled coil</keyword>
<dbReference type="NCBIfam" id="TIGR00254">
    <property type="entry name" value="GGDEF"/>
    <property type="match status" value="1"/>
</dbReference>
<comment type="cofactor">
    <cofactor evidence="1">
        <name>Mg(2+)</name>
        <dbReference type="ChEBI" id="CHEBI:18420"/>
    </cofactor>
</comment>
<organism evidence="6 7">
    <name type="scientific">Sedimenticola selenatireducens</name>
    <dbReference type="NCBI Taxonomy" id="191960"/>
    <lineage>
        <taxon>Bacteria</taxon>
        <taxon>Pseudomonadati</taxon>
        <taxon>Pseudomonadota</taxon>
        <taxon>Gammaproteobacteria</taxon>
        <taxon>Chromatiales</taxon>
        <taxon>Sedimenticolaceae</taxon>
        <taxon>Sedimenticola</taxon>
    </lineage>
</organism>
<feature type="coiled-coil region" evidence="4">
    <location>
        <begin position="324"/>
        <end position="361"/>
    </location>
</feature>
<gene>
    <name evidence="6" type="ORF">C0630_04525</name>
</gene>
<dbReference type="AlphaFoldDB" id="A0A2N6CZP1"/>
<dbReference type="PANTHER" id="PTHR45138">
    <property type="entry name" value="REGULATORY COMPONENTS OF SENSORY TRANSDUCTION SYSTEM"/>
    <property type="match status" value="1"/>
</dbReference>
<dbReference type="RefSeq" id="WP_273438030.1">
    <property type="nucleotide sequence ID" value="NZ_PKUN01000003.1"/>
</dbReference>
<dbReference type="CDD" id="cd01949">
    <property type="entry name" value="GGDEF"/>
    <property type="match status" value="1"/>
</dbReference>
<dbReference type="Gene3D" id="3.30.70.270">
    <property type="match status" value="1"/>
</dbReference>
<dbReference type="PANTHER" id="PTHR45138:SF9">
    <property type="entry name" value="DIGUANYLATE CYCLASE DGCM-RELATED"/>
    <property type="match status" value="1"/>
</dbReference>
<proteinExistence type="predicted"/>
<evidence type="ECO:0000313" key="7">
    <source>
        <dbReference type="Proteomes" id="UP000235015"/>
    </source>
</evidence>
<dbReference type="EMBL" id="PKUN01000003">
    <property type="protein sequence ID" value="PLX62841.1"/>
    <property type="molecule type" value="Genomic_DNA"/>
</dbReference>
<evidence type="ECO:0000256" key="1">
    <source>
        <dbReference type="ARBA" id="ARBA00001946"/>
    </source>
</evidence>
<dbReference type="SUPFAM" id="SSF55073">
    <property type="entry name" value="Nucleotide cyclase"/>
    <property type="match status" value="1"/>
</dbReference>
<dbReference type="PROSITE" id="PS50887">
    <property type="entry name" value="GGDEF"/>
    <property type="match status" value="1"/>
</dbReference>
<dbReference type="FunFam" id="3.30.70.270:FF:000001">
    <property type="entry name" value="Diguanylate cyclase domain protein"/>
    <property type="match status" value="1"/>
</dbReference>
<dbReference type="Pfam" id="PF20975">
    <property type="entry name" value="DGCcoil"/>
    <property type="match status" value="1"/>
</dbReference>
<protein>
    <recommendedName>
        <fullName evidence="2">diguanylate cyclase</fullName>
        <ecNumber evidence="2">2.7.7.65</ecNumber>
    </recommendedName>
</protein>
<dbReference type="InterPro" id="IPR050469">
    <property type="entry name" value="Diguanylate_Cyclase"/>
</dbReference>
<sequence>MNEQEITATQDWKVRYLDLAQQQSMEKSEAAETEKLLCRIIIRLTLATNGLDPALDPHLSSLRNAVRKGVQPNLKDQLGAISEALIRANDEPAPVASGDTDLLSRLISRSGVTGRNLGKLRKLAEQLVADGDGASDEQVDRFLHLLTGAENRNGSPGFLRRFFHTSAAASDASPDEAVTPNQQLLKLLETLDWPAQLSLDIRRMELELAAQKDSAAWIEVLSSLLSLLSRSVGEVTTEIQDTRGFLKELTQRLEEIDKHVSSSKELRQKSMVEGQSLGQKMRQQVSGIRDNMNDATSLQQLCLEIGQHLEAIESHVGTFVINEAERHKAAAELEEQLRKRLEEVQSESRELRAKMIEAHRQAATDTVTGLPNRLAYDERLEQEFARWKRFGEPLTLLVWDIDDFKRINDRFGHHAGDKALRIIGQSLLLGLRETDFVARFGGEEFVMLLTGTNSDDAMKVAEAVRLEVKESGIHSVGNRVEVTISCGMSQFAQGDTPMDVFARADRALYEAKRAGKDCIVVH</sequence>
<comment type="catalytic activity">
    <reaction evidence="3">
        <text>2 GTP = 3',3'-c-di-GMP + 2 diphosphate</text>
        <dbReference type="Rhea" id="RHEA:24898"/>
        <dbReference type="ChEBI" id="CHEBI:33019"/>
        <dbReference type="ChEBI" id="CHEBI:37565"/>
        <dbReference type="ChEBI" id="CHEBI:58805"/>
        <dbReference type="EC" id="2.7.7.65"/>
    </reaction>
</comment>
<dbReference type="STRING" id="1111735.GCA_000428045_04022"/>
<dbReference type="InterPro" id="IPR000160">
    <property type="entry name" value="GGDEF_dom"/>
</dbReference>
<dbReference type="InterPro" id="IPR043128">
    <property type="entry name" value="Rev_trsase/Diguanyl_cyclase"/>
</dbReference>
<evidence type="ECO:0000313" key="6">
    <source>
        <dbReference type="EMBL" id="PLX62841.1"/>
    </source>
</evidence>
<evidence type="ECO:0000256" key="2">
    <source>
        <dbReference type="ARBA" id="ARBA00012528"/>
    </source>
</evidence>
<dbReference type="SMART" id="SM00267">
    <property type="entry name" value="GGDEF"/>
    <property type="match status" value="1"/>
</dbReference>
<dbReference type="InterPro" id="IPR029787">
    <property type="entry name" value="Nucleotide_cyclase"/>
</dbReference>
<feature type="domain" description="GGDEF" evidence="5">
    <location>
        <begin position="392"/>
        <end position="522"/>
    </location>
</feature>
<reference evidence="6 7" key="1">
    <citation type="submission" date="2017-11" db="EMBL/GenBank/DDBJ databases">
        <title>Genome-resolved metagenomics identifies genetic mobility, metabolic interactions, and unexpected diversity in perchlorate-reducing communities.</title>
        <authorList>
            <person name="Barnum T.P."/>
            <person name="Figueroa I.A."/>
            <person name="Carlstrom C.I."/>
            <person name="Lucas L.N."/>
            <person name="Engelbrektson A.L."/>
            <person name="Coates J.D."/>
        </authorList>
    </citation>
    <scope>NUCLEOTIDE SEQUENCE [LARGE SCALE GENOMIC DNA]</scope>
    <source>
        <strain evidence="6">BM301</strain>
    </source>
</reference>
<dbReference type="InterPro" id="IPR048516">
    <property type="entry name" value="DGCcoil"/>
</dbReference>
<dbReference type="GO" id="GO:0052621">
    <property type="term" value="F:diguanylate cyclase activity"/>
    <property type="evidence" value="ECO:0007669"/>
    <property type="project" value="UniProtKB-EC"/>
</dbReference>